<dbReference type="InterPro" id="IPR011066">
    <property type="entry name" value="MscS_channel_C_sf"/>
</dbReference>
<name>A0A2N8HEJ3_9BACT</name>
<dbReference type="InterPro" id="IPR045275">
    <property type="entry name" value="MscS_archaea/bacteria_type"/>
</dbReference>
<evidence type="ECO:0000313" key="10">
    <source>
        <dbReference type="EMBL" id="PNC18469.1"/>
    </source>
</evidence>
<dbReference type="AlphaFoldDB" id="A0A2N8HEJ3"/>
<accession>A0A2N8HEJ3</accession>
<gene>
    <name evidence="10" type="ORF">CXU22_04760</name>
</gene>
<keyword evidence="6 7" id="KW-0472">Membrane</keyword>
<dbReference type="GO" id="GO:0008381">
    <property type="term" value="F:mechanosensitive monoatomic ion channel activity"/>
    <property type="evidence" value="ECO:0007669"/>
    <property type="project" value="InterPro"/>
</dbReference>
<keyword evidence="5 7" id="KW-1133">Transmembrane helix</keyword>
<reference evidence="10 11" key="1">
    <citation type="journal article" date="2017" name="BMC Genomics">
        <title>Genome sequencing of 39 Akkermansia muciniphila isolates reveals its population structure, genomic and functional diverisity, and global distribution in mammalian gut microbiotas.</title>
        <authorList>
            <person name="Guo X."/>
            <person name="Li S."/>
            <person name="Zhang J."/>
            <person name="Wu F."/>
            <person name="Li X."/>
            <person name="Wu D."/>
            <person name="Zhang M."/>
            <person name="Ou Z."/>
            <person name="Jie Z."/>
            <person name="Yan Q."/>
            <person name="Li P."/>
            <person name="Yi J."/>
            <person name="Peng Y."/>
        </authorList>
    </citation>
    <scope>NUCLEOTIDE SEQUENCE [LARGE SCALE GENOMIC DNA]</scope>
    <source>
        <strain evidence="10 11">GP24</strain>
    </source>
</reference>
<evidence type="ECO:0000259" key="8">
    <source>
        <dbReference type="Pfam" id="PF00924"/>
    </source>
</evidence>
<feature type="transmembrane region" description="Helical" evidence="7">
    <location>
        <begin position="84"/>
        <end position="105"/>
    </location>
</feature>
<organism evidence="10 11">
    <name type="scientific">Akkermansia muciniphila</name>
    <dbReference type="NCBI Taxonomy" id="239935"/>
    <lineage>
        <taxon>Bacteria</taxon>
        <taxon>Pseudomonadati</taxon>
        <taxon>Verrucomicrobiota</taxon>
        <taxon>Verrucomicrobiia</taxon>
        <taxon>Verrucomicrobiales</taxon>
        <taxon>Akkermansiaceae</taxon>
        <taxon>Akkermansia</taxon>
    </lineage>
</organism>
<dbReference type="Pfam" id="PF00924">
    <property type="entry name" value="MS_channel_2nd"/>
    <property type="match status" value="1"/>
</dbReference>
<keyword evidence="3" id="KW-1003">Cell membrane</keyword>
<keyword evidence="4 7" id="KW-0812">Transmembrane</keyword>
<sequence length="302" mass="33477">MNMDFMAAAASREDIWTRTMDFLNMPDWLKLEMVQSVGAKILHVVIWLVVSWILLKLLCQVLRKITSLKMSPQASRLTVKIVKNAGYIIIGVEAFALMGFDILTLLGAASIIGVAVGFASQTSLSNIISGLFLVGEKQINLGDMIEVGGITGNVDSINLMSVQLRLANNTMVRIPNEMIIKNPVSNITRFSTRRCDLDLGVDYNCDIEHVVTVLEEVVKQNRLCLDDPAPVIMFTGFQDSSLGFKIGAWCLKDNFLDCQKTLAHDIKHRFAAEGISFPFPTRSLESRTPIKVEISGTPEKNQ</sequence>
<feature type="transmembrane region" description="Helical" evidence="7">
    <location>
        <begin position="41"/>
        <end position="63"/>
    </location>
</feature>
<feature type="transmembrane region" description="Helical" evidence="7">
    <location>
        <begin position="111"/>
        <end position="134"/>
    </location>
</feature>
<dbReference type="SUPFAM" id="SSF82861">
    <property type="entry name" value="Mechanosensitive channel protein MscS (YggB), transmembrane region"/>
    <property type="match status" value="1"/>
</dbReference>
<evidence type="ECO:0000256" key="6">
    <source>
        <dbReference type="ARBA" id="ARBA00023136"/>
    </source>
</evidence>
<dbReference type="OrthoDB" id="9793781at2"/>
<proteinExistence type="inferred from homology"/>
<comment type="subcellular location">
    <subcellularLocation>
        <location evidence="1">Cell membrane</location>
        <topology evidence="1">Multi-pass membrane protein</topology>
    </subcellularLocation>
</comment>
<evidence type="ECO:0000313" key="11">
    <source>
        <dbReference type="Proteomes" id="UP000236000"/>
    </source>
</evidence>
<dbReference type="Proteomes" id="UP000236000">
    <property type="component" value="Unassembled WGS sequence"/>
</dbReference>
<dbReference type="PANTHER" id="PTHR30221">
    <property type="entry name" value="SMALL-CONDUCTANCE MECHANOSENSITIVE CHANNEL"/>
    <property type="match status" value="1"/>
</dbReference>
<comment type="caution">
    <text evidence="10">The sequence shown here is derived from an EMBL/GenBank/DDBJ whole genome shotgun (WGS) entry which is preliminary data.</text>
</comment>
<evidence type="ECO:0000256" key="5">
    <source>
        <dbReference type="ARBA" id="ARBA00022989"/>
    </source>
</evidence>
<evidence type="ECO:0000256" key="4">
    <source>
        <dbReference type="ARBA" id="ARBA00022692"/>
    </source>
</evidence>
<protein>
    <submittedName>
        <fullName evidence="10">Mechanosensitive ion channel protein</fullName>
    </submittedName>
</protein>
<dbReference type="Gene3D" id="2.30.30.60">
    <property type="match status" value="1"/>
</dbReference>
<evidence type="ECO:0000259" key="9">
    <source>
        <dbReference type="Pfam" id="PF21082"/>
    </source>
</evidence>
<dbReference type="EMBL" id="PJKA01000009">
    <property type="protein sequence ID" value="PNC18469.1"/>
    <property type="molecule type" value="Genomic_DNA"/>
</dbReference>
<dbReference type="Gene3D" id="3.30.70.100">
    <property type="match status" value="1"/>
</dbReference>
<evidence type="ECO:0000256" key="7">
    <source>
        <dbReference type="SAM" id="Phobius"/>
    </source>
</evidence>
<dbReference type="InterPro" id="IPR049278">
    <property type="entry name" value="MS_channel_C"/>
</dbReference>
<evidence type="ECO:0000256" key="2">
    <source>
        <dbReference type="ARBA" id="ARBA00008017"/>
    </source>
</evidence>
<dbReference type="InterPro" id="IPR006685">
    <property type="entry name" value="MscS_channel_2nd"/>
</dbReference>
<dbReference type="SUPFAM" id="SSF50182">
    <property type="entry name" value="Sm-like ribonucleoproteins"/>
    <property type="match status" value="1"/>
</dbReference>
<dbReference type="PANTHER" id="PTHR30221:SF1">
    <property type="entry name" value="SMALL-CONDUCTANCE MECHANOSENSITIVE CHANNEL"/>
    <property type="match status" value="1"/>
</dbReference>
<dbReference type="GO" id="GO:0005886">
    <property type="term" value="C:plasma membrane"/>
    <property type="evidence" value="ECO:0007669"/>
    <property type="project" value="UniProtKB-SubCell"/>
</dbReference>
<evidence type="ECO:0000256" key="1">
    <source>
        <dbReference type="ARBA" id="ARBA00004651"/>
    </source>
</evidence>
<comment type="similarity">
    <text evidence="2">Belongs to the MscS (TC 1.A.23) family.</text>
</comment>
<dbReference type="InterPro" id="IPR010920">
    <property type="entry name" value="LSM_dom_sf"/>
</dbReference>
<dbReference type="InterPro" id="IPR023408">
    <property type="entry name" value="MscS_beta-dom_sf"/>
</dbReference>
<dbReference type="Gene3D" id="1.10.287.1260">
    <property type="match status" value="1"/>
</dbReference>
<dbReference type="RefSeq" id="WP_102713091.1">
    <property type="nucleotide sequence ID" value="NZ_CABMLK010000001.1"/>
</dbReference>
<feature type="domain" description="Mechanosensitive ion channel MscS" evidence="8">
    <location>
        <begin position="123"/>
        <end position="189"/>
    </location>
</feature>
<dbReference type="Pfam" id="PF21082">
    <property type="entry name" value="MS_channel_3rd"/>
    <property type="match status" value="1"/>
</dbReference>
<dbReference type="InterPro" id="IPR011014">
    <property type="entry name" value="MscS_channel_TM-2"/>
</dbReference>
<evidence type="ECO:0000256" key="3">
    <source>
        <dbReference type="ARBA" id="ARBA00022475"/>
    </source>
</evidence>
<feature type="domain" description="Mechanosensitive ion channel MscS C-terminal" evidence="9">
    <location>
        <begin position="197"/>
        <end position="277"/>
    </location>
</feature>
<dbReference type="SUPFAM" id="SSF82689">
    <property type="entry name" value="Mechanosensitive channel protein MscS (YggB), C-terminal domain"/>
    <property type="match status" value="1"/>
</dbReference>